<dbReference type="InterPro" id="IPR017380">
    <property type="entry name" value="Hist_AcTrfase_B-typ_cat-su"/>
</dbReference>
<evidence type="ECO:0000313" key="5">
    <source>
        <dbReference type="EMBL" id="CAB9524818.1"/>
    </source>
</evidence>
<evidence type="ECO:0000256" key="3">
    <source>
        <dbReference type="SAM" id="MobiDB-lite"/>
    </source>
</evidence>
<evidence type="ECO:0000256" key="1">
    <source>
        <dbReference type="ARBA" id="ARBA00010543"/>
    </source>
</evidence>
<sequence length="609" mass="70037">MSSSVNNNIIMNTEENVAKEHEDPSLSSASLTIEFELLGKTFHPVFTHQAFPGEHIRGYHPPLQKILHLPKPNNNSNNLHQNQEKDEEDDKDKTMLPHSSHRHHETASKELSIKVQLAPSCQQCHLEIDMEQKRLPRTKSTRNAANYANKKRKLNHDNHNNNDNNQQQTSSPKDVKNVQPENNQSDDQEDSANDNPKEESDQDEDTCHDNEDEEEDQEDDSEFEDEGNISEVDSEEEQAKEGATRGARMPTKEIHQAMKQGLPTTISHSNSKKKLQDAFLRKPLGIQLEEYESNHKSFVICLADGSHNATAKYHVQVQKMALWFIETADDVDVTQQDGGYWKVLYLFQRHSSRTKQQQYSLAGYVTLFFFRAPFKKPKSGLVVRICQALVLPPYQREGHGKQLLTCLVDIAHGQYDNLLQQHSHSDEDNDENDQEEIVEINVESPAPAFVKLRNRTDLDCFLRSLEKSTTTTVNNNYPKPWIPPSINNQKPVTDPEFFGALSDTQLVQAAATAKIIPRQVQIVMELYKLQQLQEYLHFTTNNSASHKQELEKRFRLMVKKRLNKEHREDLSRFRTKAEKQAFLEQEFQKCLAGYNEILAPKNNNQKKTS</sequence>
<dbReference type="Pfam" id="PF10394">
    <property type="entry name" value="Hat1_N"/>
    <property type="match status" value="1"/>
</dbReference>
<dbReference type="Proteomes" id="UP001153069">
    <property type="component" value="Unassembled WGS sequence"/>
</dbReference>
<comment type="caution">
    <text evidence="5">The sequence shown here is derived from an EMBL/GenBank/DDBJ whole genome shotgun (WGS) entry which is preliminary data.</text>
</comment>
<dbReference type="PANTHER" id="PTHR12046">
    <property type="entry name" value="HISTONE ACETYLTRANSFERASE TYPE B CATALYTIC SUBUNIT"/>
    <property type="match status" value="1"/>
</dbReference>
<dbReference type="InterPro" id="IPR019467">
    <property type="entry name" value="Hat1_N"/>
</dbReference>
<feature type="compositionally biased region" description="Basic and acidic residues" evidence="3">
    <location>
        <begin position="195"/>
        <end position="209"/>
    </location>
</feature>
<keyword evidence="6" id="KW-1185">Reference proteome</keyword>
<feature type="compositionally biased region" description="Low complexity" evidence="3">
    <location>
        <begin position="69"/>
        <end position="81"/>
    </location>
</feature>
<name>A0A9N8HW30_9STRA</name>
<dbReference type="SUPFAM" id="SSF55729">
    <property type="entry name" value="Acyl-CoA N-acyltransferases (Nat)"/>
    <property type="match status" value="1"/>
</dbReference>
<dbReference type="AlphaFoldDB" id="A0A9N8HW30"/>
<dbReference type="GO" id="GO:0005634">
    <property type="term" value="C:nucleus"/>
    <property type="evidence" value="ECO:0007669"/>
    <property type="project" value="InterPro"/>
</dbReference>
<accession>A0A9N8HW30</accession>
<organism evidence="5 6">
    <name type="scientific">Seminavis robusta</name>
    <dbReference type="NCBI Taxonomy" id="568900"/>
    <lineage>
        <taxon>Eukaryota</taxon>
        <taxon>Sar</taxon>
        <taxon>Stramenopiles</taxon>
        <taxon>Ochrophyta</taxon>
        <taxon>Bacillariophyta</taxon>
        <taxon>Bacillariophyceae</taxon>
        <taxon>Bacillariophycidae</taxon>
        <taxon>Naviculales</taxon>
        <taxon>Naviculaceae</taxon>
        <taxon>Seminavis</taxon>
    </lineage>
</organism>
<evidence type="ECO:0000256" key="2">
    <source>
        <dbReference type="ARBA" id="ARBA00048017"/>
    </source>
</evidence>
<dbReference type="Gene3D" id="3.40.630.30">
    <property type="match status" value="1"/>
</dbReference>
<feature type="region of interest" description="Disordered" evidence="3">
    <location>
        <begin position="149"/>
        <end position="251"/>
    </location>
</feature>
<dbReference type="EMBL" id="CAICTM010001587">
    <property type="protein sequence ID" value="CAB9524818.1"/>
    <property type="molecule type" value="Genomic_DNA"/>
</dbReference>
<feature type="compositionally biased region" description="Acidic residues" evidence="3">
    <location>
        <begin position="210"/>
        <end position="236"/>
    </location>
</feature>
<reference evidence="5" key="1">
    <citation type="submission" date="2020-06" db="EMBL/GenBank/DDBJ databases">
        <authorList>
            <consortium name="Plant Systems Biology data submission"/>
        </authorList>
    </citation>
    <scope>NUCLEOTIDE SEQUENCE</scope>
    <source>
        <strain evidence="5">D6</strain>
    </source>
</reference>
<evidence type="ECO:0000259" key="4">
    <source>
        <dbReference type="Pfam" id="PF10394"/>
    </source>
</evidence>
<evidence type="ECO:0000313" key="6">
    <source>
        <dbReference type="Proteomes" id="UP001153069"/>
    </source>
</evidence>
<comment type="catalytic activity">
    <reaction evidence="2">
        <text>L-lysyl-[protein] + acetyl-CoA = N(6)-acetyl-L-lysyl-[protein] + CoA + H(+)</text>
        <dbReference type="Rhea" id="RHEA:45948"/>
        <dbReference type="Rhea" id="RHEA-COMP:9752"/>
        <dbReference type="Rhea" id="RHEA-COMP:10731"/>
        <dbReference type="ChEBI" id="CHEBI:15378"/>
        <dbReference type="ChEBI" id="CHEBI:29969"/>
        <dbReference type="ChEBI" id="CHEBI:57287"/>
        <dbReference type="ChEBI" id="CHEBI:57288"/>
        <dbReference type="ChEBI" id="CHEBI:61930"/>
        <dbReference type="EC" id="2.3.1.48"/>
    </reaction>
</comment>
<dbReference type="GO" id="GO:0004402">
    <property type="term" value="F:histone acetyltransferase activity"/>
    <property type="evidence" value="ECO:0007669"/>
    <property type="project" value="InterPro"/>
</dbReference>
<feature type="domain" description="Histone acetyl transferase HAT1 N-terminal" evidence="4">
    <location>
        <begin position="248"/>
        <end position="326"/>
    </location>
</feature>
<feature type="region of interest" description="Disordered" evidence="3">
    <location>
        <begin position="65"/>
        <end position="114"/>
    </location>
</feature>
<proteinExistence type="inferred from homology"/>
<dbReference type="OrthoDB" id="10253098at2759"/>
<comment type="similarity">
    <text evidence="1">Belongs to the HAT1 family.</text>
</comment>
<dbReference type="GO" id="GO:0000781">
    <property type="term" value="C:chromosome, telomeric region"/>
    <property type="evidence" value="ECO:0007669"/>
    <property type="project" value="GOC"/>
</dbReference>
<dbReference type="InterPro" id="IPR016181">
    <property type="entry name" value="Acyl_CoA_acyltransferase"/>
</dbReference>
<dbReference type="GO" id="GO:0031509">
    <property type="term" value="P:subtelomeric heterochromatin formation"/>
    <property type="evidence" value="ECO:0007669"/>
    <property type="project" value="InterPro"/>
</dbReference>
<protein>
    <submittedName>
        <fullName evidence="5">Histone acetyltransferase type B catalytic subunit DDB</fullName>
    </submittedName>
</protein>
<gene>
    <name evidence="5" type="ORF">SEMRO_1589_G284380.1</name>
</gene>